<dbReference type="PANTHER" id="PTHR33608:SF6">
    <property type="entry name" value="BLL2464 PROTEIN"/>
    <property type="match status" value="1"/>
</dbReference>
<dbReference type="SUPFAM" id="SSF53300">
    <property type="entry name" value="vWA-like"/>
    <property type="match status" value="1"/>
</dbReference>
<dbReference type="EMBL" id="AP012320">
    <property type="protein sequence ID" value="BAL95674.1"/>
    <property type="molecule type" value="Genomic_DNA"/>
</dbReference>
<keyword evidence="3" id="KW-1185">Reference proteome</keyword>
<evidence type="ECO:0000259" key="1">
    <source>
        <dbReference type="Pfam" id="PF01882"/>
    </source>
</evidence>
<reference evidence="2 3" key="1">
    <citation type="journal article" date="2012" name="J. Bacteriol.">
        <title>Complete genome sequence of phototrophic betaproteobacterium Rubrivivax gelatinosus IL144.</title>
        <authorList>
            <person name="Nagashima S."/>
            <person name="Kamimura A."/>
            <person name="Shimizu T."/>
            <person name="Nakamura-isaki S."/>
            <person name="Aono E."/>
            <person name="Sakamoto K."/>
            <person name="Ichikawa N."/>
            <person name="Nakazawa H."/>
            <person name="Sekine M."/>
            <person name="Yamazaki S."/>
            <person name="Fujita N."/>
            <person name="Shimada K."/>
            <person name="Hanada S."/>
            <person name="Nagashima K.V.P."/>
        </authorList>
    </citation>
    <scope>NUCLEOTIDE SEQUENCE [LARGE SCALE GENOMIC DNA]</scope>
    <source>
        <strain evidence="3">NBRC 100245 / IL144</strain>
    </source>
</reference>
<dbReference type="PATRIC" id="fig|983917.3.peg.2265"/>
<dbReference type="RefSeq" id="WP_014428536.1">
    <property type="nucleotide sequence ID" value="NC_017075.1"/>
</dbReference>
<proteinExistence type="predicted"/>
<evidence type="ECO:0000313" key="2">
    <source>
        <dbReference type="EMBL" id="BAL95674.1"/>
    </source>
</evidence>
<feature type="domain" description="DUF58" evidence="1">
    <location>
        <begin position="53"/>
        <end position="265"/>
    </location>
</feature>
<gene>
    <name evidence="2" type="ordered locus">RGE_23330</name>
</gene>
<dbReference type="InterPro" id="IPR002881">
    <property type="entry name" value="DUF58"/>
</dbReference>
<dbReference type="eggNOG" id="COG1721">
    <property type="taxonomic scope" value="Bacteria"/>
</dbReference>
<dbReference type="InterPro" id="IPR036465">
    <property type="entry name" value="vWFA_dom_sf"/>
</dbReference>
<dbReference type="PANTHER" id="PTHR33608">
    <property type="entry name" value="BLL2464 PROTEIN"/>
    <property type="match status" value="1"/>
</dbReference>
<name>I0HRN7_RUBGI</name>
<dbReference type="AlphaFoldDB" id="I0HRN7"/>
<dbReference type="KEGG" id="rge:RGE_23330"/>
<evidence type="ECO:0000313" key="3">
    <source>
        <dbReference type="Proteomes" id="UP000007883"/>
    </source>
</evidence>
<dbReference type="Pfam" id="PF01882">
    <property type="entry name" value="DUF58"/>
    <property type="match status" value="1"/>
</dbReference>
<dbReference type="HOGENOM" id="CLU_1000440_0_0_4"/>
<dbReference type="STRING" id="983917.RGE_23330"/>
<organism evidence="2 3">
    <name type="scientific">Rubrivivax gelatinosus (strain NBRC 100245 / IL144)</name>
    <dbReference type="NCBI Taxonomy" id="983917"/>
    <lineage>
        <taxon>Bacteria</taxon>
        <taxon>Pseudomonadati</taxon>
        <taxon>Pseudomonadota</taxon>
        <taxon>Betaproteobacteria</taxon>
        <taxon>Burkholderiales</taxon>
        <taxon>Sphaerotilaceae</taxon>
        <taxon>Rubrivivax</taxon>
    </lineage>
</organism>
<sequence length="299" mass="32976">MSGPRSGPAAAEFHYRLPAVFGGQRPGAHRGSSLGAGQVFAAHRRLFDHPDPRRIDLRASLRDPRGDWLVRLPRQRVAVAVHAVVDVSASMHFGARHRKLDVVADFVEALGRSAYRSGDALGLLAFDHGRREDLFMPARHSRGAGQLMAEALRRCHAEAPDQHDRAHELTPRALQQTVAPLAGRPGLVFLVSDFHWPLQALHGVLEQLAPACVLPIVAWDPAETAPPAAHALLAVSDAETGLRRTLWLREPLRRRWAEAVARRRTELQALFAAHGLAPFELQGRFDAEALTRYFMEAVA</sequence>
<protein>
    <recommendedName>
        <fullName evidence="1">DUF58 domain-containing protein</fullName>
    </recommendedName>
</protein>
<dbReference type="Proteomes" id="UP000007883">
    <property type="component" value="Chromosome"/>
</dbReference>
<accession>I0HRN7</accession>